<protein>
    <submittedName>
        <fullName evidence="6">DUF1956 domain-containing protein</fullName>
    </submittedName>
</protein>
<evidence type="ECO:0000313" key="6">
    <source>
        <dbReference type="EMBL" id="PTE07460.1"/>
    </source>
</evidence>
<name>A0A2T4IPC2_9HYPH</name>
<accession>A0A2T4IPC2</accession>
<dbReference type="Gene3D" id="1.10.357.10">
    <property type="entry name" value="Tetracycline Repressor, domain 2"/>
    <property type="match status" value="1"/>
</dbReference>
<dbReference type="InterPro" id="IPR015292">
    <property type="entry name" value="Tscrpt_reg_YbiH_C"/>
</dbReference>
<dbReference type="Pfam" id="PF09209">
    <property type="entry name" value="CecR_C"/>
    <property type="match status" value="1"/>
</dbReference>
<dbReference type="SUPFAM" id="SSF48498">
    <property type="entry name" value="Tetracyclin repressor-like, C-terminal domain"/>
    <property type="match status" value="1"/>
</dbReference>
<dbReference type="Pfam" id="PF00440">
    <property type="entry name" value="TetR_N"/>
    <property type="match status" value="1"/>
</dbReference>
<evidence type="ECO:0000256" key="1">
    <source>
        <dbReference type="ARBA" id="ARBA00023015"/>
    </source>
</evidence>
<dbReference type="OrthoDB" id="2356263at2"/>
<dbReference type="InterPro" id="IPR036271">
    <property type="entry name" value="Tet_transcr_reg_TetR-rel_C_sf"/>
</dbReference>
<dbReference type="InterPro" id="IPR050109">
    <property type="entry name" value="HTH-type_TetR-like_transc_reg"/>
</dbReference>
<dbReference type="PANTHER" id="PTHR30055:SF234">
    <property type="entry name" value="HTH-TYPE TRANSCRIPTIONAL REGULATOR BETI"/>
    <property type="match status" value="1"/>
</dbReference>
<dbReference type="Gene3D" id="1.10.10.60">
    <property type="entry name" value="Homeodomain-like"/>
    <property type="match status" value="1"/>
</dbReference>
<gene>
    <name evidence="6" type="ORF">C9427_25335</name>
</gene>
<dbReference type="Proteomes" id="UP000240259">
    <property type="component" value="Unassembled WGS sequence"/>
</dbReference>
<dbReference type="GO" id="GO:0003700">
    <property type="term" value="F:DNA-binding transcription factor activity"/>
    <property type="evidence" value="ECO:0007669"/>
    <property type="project" value="TreeGrafter"/>
</dbReference>
<dbReference type="PANTHER" id="PTHR30055">
    <property type="entry name" value="HTH-TYPE TRANSCRIPTIONAL REGULATOR RUTR"/>
    <property type="match status" value="1"/>
</dbReference>
<dbReference type="InterPro" id="IPR009057">
    <property type="entry name" value="Homeodomain-like_sf"/>
</dbReference>
<evidence type="ECO:0000256" key="4">
    <source>
        <dbReference type="PROSITE-ProRule" id="PRU00335"/>
    </source>
</evidence>
<dbReference type="InterPro" id="IPR001647">
    <property type="entry name" value="HTH_TetR"/>
</dbReference>
<organism evidence="6 7">
    <name type="scientific">Mesorhizobium helmanticense</name>
    <dbReference type="NCBI Taxonomy" id="1776423"/>
    <lineage>
        <taxon>Bacteria</taxon>
        <taxon>Pseudomonadati</taxon>
        <taxon>Pseudomonadota</taxon>
        <taxon>Alphaproteobacteria</taxon>
        <taxon>Hyphomicrobiales</taxon>
        <taxon>Phyllobacteriaceae</taxon>
        <taxon>Mesorhizobium</taxon>
    </lineage>
</organism>
<keyword evidence="1" id="KW-0805">Transcription regulation</keyword>
<dbReference type="GO" id="GO:0000976">
    <property type="term" value="F:transcription cis-regulatory region binding"/>
    <property type="evidence" value="ECO:0007669"/>
    <property type="project" value="TreeGrafter"/>
</dbReference>
<feature type="DNA-binding region" description="H-T-H motif" evidence="4">
    <location>
        <begin position="41"/>
        <end position="60"/>
    </location>
</feature>
<dbReference type="RefSeq" id="WP_107651804.1">
    <property type="nucleotide sequence ID" value="NZ_PZJX01000047.1"/>
</dbReference>
<evidence type="ECO:0000256" key="2">
    <source>
        <dbReference type="ARBA" id="ARBA00023125"/>
    </source>
</evidence>
<feature type="domain" description="HTH tetR-type" evidence="5">
    <location>
        <begin position="18"/>
        <end position="78"/>
    </location>
</feature>
<keyword evidence="3" id="KW-0804">Transcription</keyword>
<proteinExistence type="predicted"/>
<comment type="caution">
    <text evidence="6">The sequence shown here is derived from an EMBL/GenBank/DDBJ whole genome shotgun (WGS) entry which is preliminary data.</text>
</comment>
<evidence type="ECO:0000313" key="7">
    <source>
        <dbReference type="Proteomes" id="UP000240259"/>
    </source>
</evidence>
<dbReference type="SUPFAM" id="SSF46689">
    <property type="entry name" value="Homeodomain-like"/>
    <property type="match status" value="1"/>
</dbReference>
<dbReference type="PROSITE" id="PS50977">
    <property type="entry name" value="HTH_TETR_2"/>
    <property type="match status" value="1"/>
</dbReference>
<dbReference type="AlphaFoldDB" id="A0A2T4IPC2"/>
<evidence type="ECO:0000259" key="5">
    <source>
        <dbReference type="PROSITE" id="PS50977"/>
    </source>
</evidence>
<dbReference type="EMBL" id="PZJX01000047">
    <property type="protein sequence ID" value="PTE07460.1"/>
    <property type="molecule type" value="Genomic_DNA"/>
</dbReference>
<dbReference type="PRINTS" id="PR00455">
    <property type="entry name" value="HTHTETR"/>
</dbReference>
<sequence>MKKLPNAKTPRRETSPAEMTRAALVRAALKLFGRHGFDGTSTREIAAEAKANIGSIAYHFGGKEGLRAAAADYIVETIQTIAGQAIGNPRAASDSKGGDSKGGDAEAARAQLLTALERMVAFVVARPEAGEIVQFVLRELSHPTAALDRIYDGVFEPTHRRLCLIWEQATGEAAESETTRLTVFTLIGQVIYFRIGREAVMRRMGWREIGDAEAAKVVAVVSNNLEAILAARKDPEP</sequence>
<reference evidence="6 7" key="1">
    <citation type="submission" date="2018-03" db="EMBL/GenBank/DDBJ databases">
        <title>Genome sequence of the symbiotic type strain Mesorhizobium helmanticense CSLC115NT isolated from Lotus corniculatus nodules.</title>
        <authorList>
            <person name="Sannazzaro A.I."/>
            <person name="Torres Tejerizo G.A."/>
            <person name="Dip D."/>
            <person name="Caballero M."/>
            <person name="Pistorio M."/>
            <person name="Estrella M.J."/>
        </authorList>
    </citation>
    <scope>NUCLEOTIDE SEQUENCE [LARGE SCALE GENOMIC DNA]</scope>
    <source>
        <strain evidence="6 7">CSLC115N</strain>
    </source>
</reference>
<keyword evidence="2 4" id="KW-0238">DNA-binding</keyword>
<keyword evidence="7" id="KW-1185">Reference proteome</keyword>
<evidence type="ECO:0000256" key="3">
    <source>
        <dbReference type="ARBA" id="ARBA00023163"/>
    </source>
</evidence>